<evidence type="ECO:0008006" key="7">
    <source>
        <dbReference type="Google" id="ProtNLM"/>
    </source>
</evidence>
<evidence type="ECO:0000256" key="1">
    <source>
        <dbReference type="ARBA" id="ARBA00005525"/>
    </source>
</evidence>
<dbReference type="InterPro" id="IPR036291">
    <property type="entry name" value="NAD(P)-bd_dom_sf"/>
</dbReference>
<dbReference type="AlphaFoldDB" id="A0A0U1LTW8"/>
<dbReference type="SUPFAM" id="SSF48179">
    <property type="entry name" value="6-phosphogluconate dehydrogenase C-terminal domain-like"/>
    <property type="match status" value="1"/>
</dbReference>
<dbReference type="Pfam" id="PF03807">
    <property type="entry name" value="F420_oxidored"/>
    <property type="match status" value="1"/>
</dbReference>
<dbReference type="Proteomes" id="UP000054383">
    <property type="component" value="Unassembled WGS sequence"/>
</dbReference>
<organism evidence="5 6">
    <name type="scientific">Talaromyces islandicus</name>
    <name type="common">Penicillium islandicum</name>
    <dbReference type="NCBI Taxonomy" id="28573"/>
    <lineage>
        <taxon>Eukaryota</taxon>
        <taxon>Fungi</taxon>
        <taxon>Dikarya</taxon>
        <taxon>Ascomycota</taxon>
        <taxon>Pezizomycotina</taxon>
        <taxon>Eurotiomycetes</taxon>
        <taxon>Eurotiomycetidae</taxon>
        <taxon>Eurotiales</taxon>
        <taxon>Trichocomaceae</taxon>
        <taxon>Talaromyces</taxon>
        <taxon>Talaromyces sect. Islandici</taxon>
    </lineage>
</organism>
<feature type="domain" description="Pyrroline-5-carboxylate reductase dimerisation" evidence="4">
    <location>
        <begin position="211"/>
        <end position="315"/>
    </location>
</feature>
<dbReference type="GO" id="GO:0055129">
    <property type="term" value="P:L-proline biosynthetic process"/>
    <property type="evidence" value="ECO:0007669"/>
    <property type="project" value="TreeGrafter"/>
</dbReference>
<dbReference type="STRING" id="28573.A0A0U1LTW8"/>
<dbReference type="InterPro" id="IPR008927">
    <property type="entry name" value="6-PGluconate_DH-like_C_sf"/>
</dbReference>
<dbReference type="SUPFAM" id="SSF51735">
    <property type="entry name" value="NAD(P)-binding Rossmann-fold domains"/>
    <property type="match status" value="1"/>
</dbReference>
<sequence>MRAGKTLAIIGCGQIGTAILEVLLASLSQPCPNQHHPTLPVLSMKLKPTRFIACVNTQESVLRLRSQFGHFARSSFPNVQISQGGVAQAVQQADVVLLACKTSDQAAEILSDVTLAEHLAGKLLLSTCATLSPCQIERLIYHDATTITTETEKCFIVQASPNAAASVRQSATVISTTIAGADTKLSPEFESLTTWIFSSIGTVTYVPDSLVSEASITSGLAPALLTVALEGIIKEAMGRGLSEPDALHLAAQAMKGSADLVLSKKDENKGLFAIDQVRDEAIETSNGSGAMGLTVLRQAAVKDTFAEAMRQGMEKKDPNGYLYSNW</sequence>
<dbReference type="PANTHER" id="PTHR11645">
    <property type="entry name" value="PYRROLINE-5-CARBOXYLATE REDUCTASE"/>
    <property type="match status" value="1"/>
</dbReference>
<evidence type="ECO:0000256" key="2">
    <source>
        <dbReference type="ARBA" id="ARBA00023002"/>
    </source>
</evidence>
<dbReference type="Pfam" id="PF14748">
    <property type="entry name" value="P5CR_dimer"/>
    <property type="match status" value="1"/>
</dbReference>
<feature type="domain" description="Pyrroline-5-carboxylate reductase catalytic N-terminal" evidence="3">
    <location>
        <begin position="7"/>
        <end position="129"/>
    </location>
</feature>
<keyword evidence="2" id="KW-0560">Oxidoreductase</keyword>
<evidence type="ECO:0000259" key="3">
    <source>
        <dbReference type="Pfam" id="PF03807"/>
    </source>
</evidence>
<gene>
    <name evidence="5" type="ORF">PISL3812_03856</name>
</gene>
<dbReference type="Gene3D" id="3.40.50.720">
    <property type="entry name" value="NAD(P)-binding Rossmann-like Domain"/>
    <property type="match status" value="1"/>
</dbReference>
<protein>
    <recommendedName>
        <fullName evidence="7">Pyrroline-5-carboxylate reductase</fullName>
    </recommendedName>
</protein>
<name>A0A0U1LTW8_TALIS</name>
<evidence type="ECO:0000313" key="5">
    <source>
        <dbReference type="EMBL" id="CRG86844.1"/>
    </source>
</evidence>
<evidence type="ECO:0000259" key="4">
    <source>
        <dbReference type="Pfam" id="PF14748"/>
    </source>
</evidence>
<evidence type="ECO:0000313" key="6">
    <source>
        <dbReference type="Proteomes" id="UP000054383"/>
    </source>
</evidence>
<dbReference type="InterPro" id="IPR028939">
    <property type="entry name" value="P5C_Rdtase_cat_N"/>
</dbReference>
<dbReference type="InterPro" id="IPR029036">
    <property type="entry name" value="P5CR_dimer"/>
</dbReference>
<proteinExistence type="inferred from homology"/>
<dbReference type="EMBL" id="CVMT01000003">
    <property type="protein sequence ID" value="CRG86844.1"/>
    <property type="molecule type" value="Genomic_DNA"/>
</dbReference>
<comment type="similarity">
    <text evidence="1">Belongs to the pyrroline-5-carboxylate reductase family.</text>
</comment>
<dbReference type="OrthoDB" id="10263291at2759"/>
<accession>A0A0U1LTW8</accession>
<dbReference type="PANTHER" id="PTHR11645:SF0">
    <property type="entry name" value="PYRROLINE-5-CARBOXYLATE REDUCTASE 3"/>
    <property type="match status" value="1"/>
</dbReference>
<dbReference type="GO" id="GO:0004735">
    <property type="term" value="F:pyrroline-5-carboxylate reductase activity"/>
    <property type="evidence" value="ECO:0007669"/>
    <property type="project" value="TreeGrafter"/>
</dbReference>
<reference evidence="5 6" key="1">
    <citation type="submission" date="2015-04" db="EMBL/GenBank/DDBJ databases">
        <authorList>
            <person name="Syromyatnikov M.Y."/>
            <person name="Popov V.N."/>
        </authorList>
    </citation>
    <scope>NUCLEOTIDE SEQUENCE [LARGE SCALE GENOMIC DNA]</scope>
    <source>
        <strain evidence="5">WF-38-12</strain>
    </source>
</reference>
<dbReference type="Gene3D" id="1.10.3730.10">
    <property type="entry name" value="ProC C-terminal domain-like"/>
    <property type="match status" value="1"/>
</dbReference>
<keyword evidence="6" id="KW-1185">Reference proteome</keyword>
<dbReference type="OMA" id="ERITEWM"/>